<dbReference type="EMBL" id="BGZK01001966">
    <property type="protein sequence ID" value="GBP88926.1"/>
    <property type="molecule type" value="Genomic_DNA"/>
</dbReference>
<evidence type="ECO:0000256" key="1">
    <source>
        <dbReference type="SAM" id="MobiDB-lite"/>
    </source>
</evidence>
<gene>
    <name evidence="2" type="ORF">EVAR_64346_1</name>
</gene>
<dbReference type="Proteomes" id="UP000299102">
    <property type="component" value="Unassembled WGS sequence"/>
</dbReference>
<dbReference type="AlphaFoldDB" id="A0A4C1ZKA0"/>
<comment type="caution">
    <text evidence="2">The sequence shown here is derived from an EMBL/GenBank/DDBJ whole genome shotgun (WGS) entry which is preliminary data.</text>
</comment>
<proteinExistence type="predicted"/>
<feature type="region of interest" description="Disordered" evidence="1">
    <location>
        <begin position="149"/>
        <end position="171"/>
    </location>
</feature>
<evidence type="ECO:0000313" key="3">
    <source>
        <dbReference type="Proteomes" id="UP000299102"/>
    </source>
</evidence>
<name>A0A4C1ZKA0_EUMVA</name>
<organism evidence="2 3">
    <name type="scientific">Eumeta variegata</name>
    <name type="common">Bagworm moth</name>
    <name type="synonym">Eumeta japonica</name>
    <dbReference type="NCBI Taxonomy" id="151549"/>
    <lineage>
        <taxon>Eukaryota</taxon>
        <taxon>Metazoa</taxon>
        <taxon>Ecdysozoa</taxon>
        <taxon>Arthropoda</taxon>
        <taxon>Hexapoda</taxon>
        <taxon>Insecta</taxon>
        <taxon>Pterygota</taxon>
        <taxon>Neoptera</taxon>
        <taxon>Endopterygota</taxon>
        <taxon>Lepidoptera</taxon>
        <taxon>Glossata</taxon>
        <taxon>Ditrysia</taxon>
        <taxon>Tineoidea</taxon>
        <taxon>Psychidae</taxon>
        <taxon>Oiketicinae</taxon>
        <taxon>Eumeta</taxon>
    </lineage>
</organism>
<accession>A0A4C1ZKA0</accession>
<sequence length="191" mass="20998">MERPARLALENSIQIKLVAYKKIANFKHPLTGVKRLVDVSEAKQIGNDRTVWKYVLKSSGAHAALGPNVGREHLQMRAWNNTYPTCAPFGKLCFTSARGRYVRGAVHRSIGSANNNRKLARRAERALGRAASAGRGEAVGTEYVSFRSLTRTPPRPGVQTRRPLSELPSGKPTVNGVGKLLAGNFRLWRGL</sequence>
<protein>
    <submittedName>
        <fullName evidence="2">Uncharacterized protein</fullName>
    </submittedName>
</protein>
<keyword evidence="3" id="KW-1185">Reference proteome</keyword>
<reference evidence="2 3" key="1">
    <citation type="journal article" date="2019" name="Commun. Biol.">
        <title>The bagworm genome reveals a unique fibroin gene that provides high tensile strength.</title>
        <authorList>
            <person name="Kono N."/>
            <person name="Nakamura H."/>
            <person name="Ohtoshi R."/>
            <person name="Tomita M."/>
            <person name="Numata K."/>
            <person name="Arakawa K."/>
        </authorList>
    </citation>
    <scope>NUCLEOTIDE SEQUENCE [LARGE SCALE GENOMIC DNA]</scope>
</reference>
<evidence type="ECO:0000313" key="2">
    <source>
        <dbReference type="EMBL" id="GBP88926.1"/>
    </source>
</evidence>